<reference evidence="2" key="1">
    <citation type="submission" date="2015-03" db="EMBL/GenBank/DDBJ databases">
        <authorList>
            <person name="Nijsse Bart"/>
        </authorList>
    </citation>
    <scope>NUCLEOTIDE SEQUENCE [LARGE SCALE GENOMIC DNA]</scope>
</reference>
<protein>
    <submittedName>
        <fullName evidence="1">Uncharacterized protein</fullName>
    </submittedName>
</protein>
<name>A0A0U1L354_9FIRM</name>
<gene>
    <name evidence="1" type="ORF">SpAn4DRAFT_0584</name>
</gene>
<sequence>MNANTVKLIWRELSSLDNVPCPFNIKLTGPAFIENNQRIDLLDFANTLLEFHKALDKTYCILTNQQRISPSNRKQYQLITKSITKGSLLLDNEIIFNSAQLVLPIVGIINPQTIWEYTSAGFKFLKTVYELFSKEKKAPQYVINNPVNCNFITGDNNLINSTDNIVTVGDPRILDIAAKSRPHYGAITKSLNANNIEGFQAGFKRDTTSEIALDFNDRGMFKQRSIVDKNPLQFHAKIIDFNTEKRTGKLKIFDLATSSFSHDYNFSIIGDQDIIPYIEALKHPMVSITALSENILDPVHGLRPLKYQLIDIEQKMVS</sequence>
<evidence type="ECO:0000313" key="2">
    <source>
        <dbReference type="Proteomes" id="UP000049855"/>
    </source>
</evidence>
<dbReference type="Proteomes" id="UP000049855">
    <property type="component" value="Unassembled WGS sequence"/>
</dbReference>
<organism evidence="1 2">
    <name type="scientific">Sporomusa ovata</name>
    <dbReference type="NCBI Taxonomy" id="2378"/>
    <lineage>
        <taxon>Bacteria</taxon>
        <taxon>Bacillati</taxon>
        <taxon>Bacillota</taxon>
        <taxon>Negativicutes</taxon>
        <taxon>Selenomonadales</taxon>
        <taxon>Sporomusaceae</taxon>
        <taxon>Sporomusa</taxon>
    </lineage>
</organism>
<accession>A0A0U1L354</accession>
<evidence type="ECO:0000313" key="1">
    <source>
        <dbReference type="EMBL" id="CQR74122.1"/>
    </source>
</evidence>
<proteinExistence type="predicted"/>
<keyword evidence="2" id="KW-1185">Reference proteome</keyword>
<dbReference type="EMBL" id="CTRP01000014">
    <property type="protein sequence ID" value="CQR74122.1"/>
    <property type="molecule type" value="Genomic_DNA"/>
</dbReference>
<dbReference type="AlphaFoldDB" id="A0A0U1L354"/>